<evidence type="ECO:0000313" key="2">
    <source>
        <dbReference type="Proteomes" id="UP001642540"/>
    </source>
</evidence>
<gene>
    <name evidence="1" type="ORF">ODALV1_LOCUS22745</name>
</gene>
<protein>
    <submittedName>
        <fullName evidence="1">Uncharacterized protein</fullName>
    </submittedName>
</protein>
<reference evidence="1 2" key="1">
    <citation type="submission" date="2024-08" db="EMBL/GenBank/DDBJ databases">
        <authorList>
            <person name="Cucini C."/>
            <person name="Frati F."/>
        </authorList>
    </citation>
    <scope>NUCLEOTIDE SEQUENCE [LARGE SCALE GENOMIC DNA]</scope>
</reference>
<name>A0ABP1RIZ2_9HEXA</name>
<dbReference type="Proteomes" id="UP001642540">
    <property type="component" value="Unassembled WGS sequence"/>
</dbReference>
<evidence type="ECO:0000313" key="1">
    <source>
        <dbReference type="EMBL" id="CAL8128986.1"/>
    </source>
</evidence>
<dbReference type="EMBL" id="CAXLJM020000075">
    <property type="protein sequence ID" value="CAL8128986.1"/>
    <property type="molecule type" value="Genomic_DNA"/>
</dbReference>
<proteinExistence type="predicted"/>
<organism evidence="1 2">
    <name type="scientific">Orchesella dallaii</name>
    <dbReference type="NCBI Taxonomy" id="48710"/>
    <lineage>
        <taxon>Eukaryota</taxon>
        <taxon>Metazoa</taxon>
        <taxon>Ecdysozoa</taxon>
        <taxon>Arthropoda</taxon>
        <taxon>Hexapoda</taxon>
        <taxon>Collembola</taxon>
        <taxon>Entomobryomorpha</taxon>
        <taxon>Entomobryoidea</taxon>
        <taxon>Orchesellidae</taxon>
        <taxon>Orchesellinae</taxon>
        <taxon>Orchesella</taxon>
    </lineage>
</organism>
<sequence length="237" mass="26363">MANKDRWLSAPLYHDWPSRSFLSLPPIARTKRKVSAANNDDQLEIVPLKKFAGDSSLPEVPDDNSANEMQLVTEDKEMEVYDPELTLGPISDGNGNGNYVSSFQLQTFNGKEGDYDSGLLKNSMSTPGASLILSNEVQETLTRKQLNTELLLPMLINDKIARANSMAIVLWKPVVNHLLDYSKSQLVKEGEVESSNSKIPQAQALQSQEQIMLSTTTSNHNFNSSAEEDIFMELDEN</sequence>
<accession>A0ABP1RIZ2</accession>
<keyword evidence="2" id="KW-1185">Reference proteome</keyword>
<comment type="caution">
    <text evidence="1">The sequence shown here is derived from an EMBL/GenBank/DDBJ whole genome shotgun (WGS) entry which is preliminary data.</text>
</comment>